<accession>A0ABY2SHH7</accession>
<dbReference type="HAMAP" id="MF_00468">
    <property type="entry name" value="CysZ"/>
    <property type="match status" value="1"/>
</dbReference>
<keyword evidence="2" id="KW-0813">Transport</keyword>
<gene>
    <name evidence="11" type="primary">cysZ</name>
    <name evidence="11" type="ORF">FCN80_22400</name>
</gene>
<evidence type="ECO:0000256" key="6">
    <source>
        <dbReference type="ARBA" id="ARBA00022692"/>
    </source>
</evidence>
<organism evidence="11 12">
    <name type="scientific">Martelella alba</name>
    <dbReference type="NCBI Taxonomy" id="2590451"/>
    <lineage>
        <taxon>Bacteria</taxon>
        <taxon>Pseudomonadati</taxon>
        <taxon>Pseudomonadota</taxon>
        <taxon>Alphaproteobacteria</taxon>
        <taxon>Hyphomicrobiales</taxon>
        <taxon>Aurantimonadaceae</taxon>
        <taxon>Martelella</taxon>
    </lineage>
</organism>
<evidence type="ECO:0000313" key="11">
    <source>
        <dbReference type="EMBL" id="TKI03209.1"/>
    </source>
</evidence>
<comment type="subcellular location">
    <subcellularLocation>
        <location evidence="1">Membrane</location>
        <topology evidence="1">Multi-pass membrane protein</topology>
    </subcellularLocation>
</comment>
<evidence type="ECO:0000256" key="4">
    <source>
        <dbReference type="ARBA" id="ARBA00022519"/>
    </source>
</evidence>
<feature type="transmembrane region" description="Helical" evidence="10">
    <location>
        <begin position="29"/>
        <end position="49"/>
    </location>
</feature>
<dbReference type="NCBIfam" id="NF003433">
    <property type="entry name" value="PRK04949.1"/>
    <property type="match status" value="1"/>
</dbReference>
<dbReference type="Proteomes" id="UP000305202">
    <property type="component" value="Unassembled WGS sequence"/>
</dbReference>
<dbReference type="RefSeq" id="WP_136992563.1">
    <property type="nucleotide sequence ID" value="NZ_SZPQ01000049.1"/>
</dbReference>
<evidence type="ECO:0000256" key="2">
    <source>
        <dbReference type="ARBA" id="ARBA00022448"/>
    </source>
</evidence>
<dbReference type="InterPro" id="IPR022985">
    <property type="entry name" value="Sulfate_CysZ"/>
</dbReference>
<dbReference type="InterPro" id="IPR059112">
    <property type="entry name" value="CysZ/EI24"/>
</dbReference>
<name>A0ABY2SHH7_9HYPH</name>
<feature type="transmembrane region" description="Helical" evidence="10">
    <location>
        <begin position="144"/>
        <end position="161"/>
    </location>
</feature>
<reference evidence="11 12" key="1">
    <citation type="submission" date="2019-04" db="EMBL/GenBank/DDBJ databases">
        <authorList>
            <person name="Li M."/>
            <person name="Gao C."/>
        </authorList>
    </citation>
    <scope>NUCLEOTIDE SEQUENCE [LARGE SCALE GENOMIC DNA]</scope>
    <source>
        <strain evidence="11 12">BGMRC 2031</strain>
    </source>
</reference>
<feature type="transmembrane region" description="Helical" evidence="10">
    <location>
        <begin position="207"/>
        <end position="240"/>
    </location>
</feature>
<evidence type="ECO:0000256" key="5">
    <source>
        <dbReference type="ARBA" id="ARBA00022605"/>
    </source>
</evidence>
<evidence type="ECO:0000256" key="7">
    <source>
        <dbReference type="ARBA" id="ARBA00022989"/>
    </source>
</evidence>
<dbReference type="PANTHER" id="PTHR37468:SF1">
    <property type="entry name" value="SULFATE TRANSPORTER CYSZ"/>
    <property type="match status" value="1"/>
</dbReference>
<feature type="transmembrane region" description="Helical" evidence="10">
    <location>
        <begin position="69"/>
        <end position="90"/>
    </location>
</feature>
<dbReference type="InterPro" id="IPR050480">
    <property type="entry name" value="CysZ-like"/>
</dbReference>
<dbReference type="PANTHER" id="PTHR37468">
    <property type="entry name" value="SULFATE TRANSPORTER CYSZ"/>
    <property type="match status" value="1"/>
</dbReference>
<evidence type="ECO:0000256" key="9">
    <source>
        <dbReference type="ARBA" id="ARBA00023136"/>
    </source>
</evidence>
<keyword evidence="5" id="KW-0028">Amino-acid biosynthesis</keyword>
<keyword evidence="4" id="KW-0997">Cell inner membrane</keyword>
<evidence type="ECO:0000256" key="8">
    <source>
        <dbReference type="ARBA" id="ARBA00023032"/>
    </source>
</evidence>
<proteinExistence type="inferred from homology"/>
<sequence>MRNDIKSRSGFHYFALGWRLIAQPGIKRYVLLPLLVNILLLGGAFWWLYARLHVWIPQLMRHVPDWLQWLSYLLWPLVILAVVLIFSYFFSTLANAIAAPFSGLLAERLEANLTGHRLPDSGWTDLIRDLPRVMRREGLKLRYYLPRALILFLLHFIPGFGQTVAPVLWFFFGAWMMSIQYCDYPFDNHKVDFAVMRGALRRYRFRNMQFGAAVGLCTAIPVLNLLIMPVAVCGATAMWVDLYRGDFGLDIAGDRSEGTSPAGR</sequence>
<dbReference type="Pfam" id="PF07264">
    <property type="entry name" value="EI24"/>
    <property type="match status" value="1"/>
</dbReference>
<comment type="caution">
    <text evidence="11">The sequence shown here is derived from an EMBL/GenBank/DDBJ whole genome shotgun (WGS) entry which is preliminary data.</text>
</comment>
<protein>
    <submittedName>
        <fullName evidence="11">Sulfate transporter CysZ</fullName>
    </submittedName>
</protein>
<keyword evidence="6 10" id="KW-0812">Transmembrane</keyword>
<keyword evidence="3" id="KW-1003">Cell membrane</keyword>
<keyword evidence="12" id="KW-1185">Reference proteome</keyword>
<keyword evidence="9 10" id="KW-0472">Membrane</keyword>
<keyword evidence="8" id="KW-0764">Sulfate transport</keyword>
<evidence type="ECO:0000313" key="12">
    <source>
        <dbReference type="Proteomes" id="UP000305202"/>
    </source>
</evidence>
<evidence type="ECO:0000256" key="1">
    <source>
        <dbReference type="ARBA" id="ARBA00004141"/>
    </source>
</evidence>
<evidence type="ECO:0000256" key="10">
    <source>
        <dbReference type="SAM" id="Phobius"/>
    </source>
</evidence>
<evidence type="ECO:0000256" key="3">
    <source>
        <dbReference type="ARBA" id="ARBA00022475"/>
    </source>
</evidence>
<keyword evidence="7 10" id="KW-1133">Transmembrane helix</keyword>
<dbReference type="EMBL" id="SZPQ01000049">
    <property type="protein sequence ID" value="TKI03209.1"/>
    <property type="molecule type" value="Genomic_DNA"/>
</dbReference>